<dbReference type="Pfam" id="PF10011">
    <property type="entry name" value="DUF2254"/>
    <property type="match status" value="1"/>
</dbReference>
<keyword evidence="3" id="KW-0812">Transmembrane</keyword>
<dbReference type="SUPFAM" id="SSF54680">
    <property type="entry name" value="Pyrimidine nucleoside phosphorylase C-terminal domain"/>
    <property type="match status" value="1"/>
</dbReference>
<keyword evidence="3" id="KW-0472">Membrane</keyword>
<evidence type="ECO:0008006" key="6">
    <source>
        <dbReference type="Google" id="ProtNLM"/>
    </source>
</evidence>
<dbReference type="InterPro" id="IPR018723">
    <property type="entry name" value="DUF2254_membrane"/>
</dbReference>
<evidence type="ECO:0000313" key="4">
    <source>
        <dbReference type="EMBL" id="GGD84668.1"/>
    </source>
</evidence>
<feature type="transmembrane region" description="Helical" evidence="3">
    <location>
        <begin position="158"/>
        <end position="180"/>
    </location>
</feature>
<accession>A0ABQ1RZM9</accession>
<dbReference type="RefSeq" id="WP_188643296.1">
    <property type="nucleotide sequence ID" value="NZ_BMKL01000001.1"/>
</dbReference>
<name>A0ABQ1RZM9_9SPHN</name>
<evidence type="ECO:0000256" key="2">
    <source>
        <dbReference type="SAM" id="MobiDB-lite"/>
    </source>
</evidence>
<feature type="transmembrane region" description="Helical" evidence="3">
    <location>
        <begin position="42"/>
        <end position="63"/>
    </location>
</feature>
<sequence>MDELQRLLNSQTLRKVEDREDNKARGRLSHLYASVRRAFSEFLTIPTLVIAAFLALSVAVIWLDSMRIKHGWPSILPGSHESVQTLLGTIASAIITVTSITFSLLLVAVQQGAAALTSQVYDQFLRRRANQVFFGFFVGLALYCLVILAAVHPDYTPVYGAMMAFALTVVALFLLIILIYSTIDQMRPVMIVKSILQHTRRARSDQGKMLEHTWEHFPESAIVLPRARVPSKDSGYVTRIDVEMLARQARKEGAEAVGILPSIGDYVSRGEYVLELRRAQGGFTDRAADKLLAAIRLDDQRDLDTDPAYGIEQLVTVGWTSTSTAKSNPQPGILACLSLQDLVGEWFALDAKRQSRSVVGFPVIYTDNVFRRLLDGLESLTVVASESMQHQTLAAAYHALAFTASQDPRELGSRAADITLRSLTALGDHVFTQVLEDACYSLVDMLRHRGFPDAADKLESASRQLSSGSGELHSRATRSP</sequence>
<feature type="region of interest" description="Disordered" evidence="2">
    <location>
        <begin position="457"/>
        <end position="480"/>
    </location>
</feature>
<keyword evidence="1" id="KW-0808">Transferase</keyword>
<organism evidence="4 5">
    <name type="scientific">Tsuneonella deserti</name>
    <dbReference type="NCBI Taxonomy" id="2035528"/>
    <lineage>
        <taxon>Bacteria</taxon>
        <taxon>Pseudomonadati</taxon>
        <taxon>Pseudomonadota</taxon>
        <taxon>Alphaproteobacteria</taxon>
        <taxon>Sphingomonadales</taxon>
        <taxon>Erythrobacteraceae</taxon>
        <taxon>Tsuneonella</taxon>
    </lineage>
</organism>
<protein>
    <recommendedName>
        <fullName evidence="6">DUF2254 domain-containing protein</fullName>
    </recommendedName>
</protein>
<gene>
    <name evidence="4" type="ORF">GCM10011515_00500</name>
</gene>
<evidence type="ECO:0000313" key="5">
    <source>
        <dbReference type="Proteomes" id="UP000619041"/>
    </source>
</evidence>
<dbReference type="EMBL" id="BMKL01000001">
    <property type="protein sequence ID" value="GGD84668.1"/>
    <property type="molecule type" value="Genomic_DNA"/>
</dbReference>
<feature type="transmembrane region" description="Helical" evidence="3">
    <location>
        <begin position="83"/>
        <end position="109"/>
    </location>
</feature>
<keyword evidence="3" id="KW-1133">Transmembrane helix</keyword>
<keyword evidence="5" id="KW-1185">Reference proteome</keyword>
<dbReference type="Proteomes" id="UP000619041">
    <property type="component" value="Unassembled WGS sequence"/>
</dbReference>
<feature type="transmembrane region" description="Helical" evidence="3">
    <location>
        <begin position="130"/>
        <end position="152"/>
    </location>
</feature>
<evidence type="ECO:0000256" key="3">
    <source>
        <dbReference type="SAM" id="Phobius"/>
    </source>
</evidence>
<reference evidence="5" key="1">
    <citation type="journal article" date="2019" name="Int. J. Syst. Evol. Microbiol.">
        <title>The Global Catalogue of Microorganisms (GCM) 10K type strain sequencing project: providing services to taxonomists for standard genome sequencing and annotation.</title>
        <authorList>
            <consortium name="The Broad Institute Genomics Platform"/>
            <consortium name="The Broad Institute Genome Sequencing Center for Infectious Disease"/>
            <person name="Wu L."/>
            <person name="Ma J."/>
        </authorList>
    </citation>
    <scope>NUCLEOTIDE SEQUENCE [LARGE SCALE GENOMIC DNA]</scope>
    <source>
        <strain evidence="5">CGMCC 1.15959</strain>
    </source>
</reference>
<proteinExistence type="predicted"/>
<dbReference type="InterPro" id="IPR036566">
    <property type="entry name" value="PYNP-like_C_sf"/>
</dbReference>
<evidence type="ECO:0000256" key="1">
    <source>
        <dbReference type="ARBA" id="ARBA00022679"/>
    </source>
</evidence>
<comment type="caution">
    <text evidence="4">The sequence shown here is derived from an EMBL/GenBank/DDBJ whole genome shotgun (WGS) entry which is preliminary data.</text>
</comment>